<evidence type="ECO:0000313" key="2">
    <source>
        <dbReference type="Proteomes" id="UP000053201"/>
    </source>
</evidence>
<dbReference type="GeneID" id="27686119"/>
<dbReference type="EMBL" id="KQ257453">
    <property type="protein sequence ID" value="KND02037.1"/>
    <property type="molecule type" value="Genomic_DNA"/>
</dbReference>
<dbReference type="Proteomes" id="UP000053201">
    <property type="component" value="Unassembled WGS sequence"/>
</dbReference>
<proteinExistence type="predicted"/>
<reference evidence="1 2" key="1">
    <citation type="submission" date="2009-08" db="EMBL/GenBank/DDBJ databases">
        <title>The Genome Sequence of Spizellomyces punctatus strain DAOM BR117.</title>
        <authorList>
            <consortium name="The Broad Institute Genome Sequencing Platform"/>
            <person name="Russ C."/>
            <person name="Cuomo C."/>
            <person name="Shea T."/>
            <person name="Young S.K."/>
            <person name="Zeng Q."/>
            <person name="Koehrsen M."/>
            <person name="Haas B."/>
            <person name="Borodovsky M."/>
            <person name="Guigo R."/>
            <person name="Alvarado L."/>
            <person name="Berlin A."/>
            <person name="Bochicchio J."/>
            <person name="Borenstein D."/>
            <person name="Chapman S."/>
            <person name="Chen Z."/>
            <person name="Engels R."/>
            <person name="Freedman E."/>
            <person name="Gellesch M."/>
            <person name="Goldberg J."/>
            <person name="Griggs A."/>
            <person name="Gujja S."/>
            <person name="Heiman D."/>
            <person name="Hepburn T."/>
            <person name="Howarth C."/>
            <person name="Jen D."/>
            <person name="Larson L."/>
            <person name="Lewis B."/>
            <person name="Mehta T."/>
            <person name="Park D."/>
            <person name="Pearson M."/>
            <person name="Roberts A."/>
            <person name="Saif S."/>
            <person name="Shenoy N."/>
            <person name="Sisk P."/>
            <person name="Stolte C."/>
            <person name="Sykes S."/>
            <person name="Thomson T."/>
            <person name="Walk T."/>
            <person name="White J."/>
            <person name="Yandava C."/>
            <person name="Burger G."/>
            <person name="Gray M.W."/>
            <person name="Holland P.W.H."/>
            <person name="King N."/>
            <person name="Lang F.B.F."/>
            <person name="Roger A.J."/>
            <person name="Ruiz-Trillo I."/>
            <person name="Lander E."/>
            <person name="Nusbaum C."/>
        </authorList>
    </citation>
    <scope>NUCLEOTIDE SEQUENCE [LARGE SCALE GENOMIC DNA]</scope>
    <source>
        <strain evidence="1 2">DAOM BR117</strain>
    </source>
</reference>
<sequence length="240" mass="26490">MQTNTFLPPVPVSRRYDWLLDARDEDDTETVPVLDQGRRANLGTTPNGPSTSPVIVAEKENTAPSLRPKLAPVIIPTSQSHALLTPPASPVPHSKVSVNRHPILHKWTGSCDCTLCRKAQDGVMVVSTSTPQLRSVRSALTVSNPKTVVLRKRYSDIWSSKPSFHPSTGQEQDQDHVQDYLQPTSAASFPSDFSSNSIPTLDRHVYMAQWMRVLDDAARLAAEAEQWRLAGSALQHPLSR</sequence>
<keyword evidence="2" id="KW-1185">Reference proteome</keyword>
<dbReference type="InParanoid" id="A0A0L0HLP7"/>
<name>A0A0L0HLP7_SPIPD</name>
<dbReference type="VEuPathDB" id="FungiDB:SPPG_02540"/>
<evidence type="ECO:0000313" key="1">
    <source>
        <dbReference type="EMBL" id="KND02037.1"/>
    </source>
</evidence>
<dbReference type="AlphaFoldDB" id="A0A0L0HLP7"/>
<dbReference type="RefSeq" id="XP_016610076.1">
    <property type="nucleotide sequence ID" value="XM_016750825.1"/>
</dbReference>
<gene>
    <name evidence="1" type="ORF">SPPG_02540</name>
</gene>
<accession>A0A0L0HLP7</accession>
<protein>
    <submittedName>
        <fullName evidence="1">Uncharacterized protein</fullName>
    </submittedName>
</protein>
<dbReference type="OrthoDB" id="10367038at2759"/>
<organism evidence="1 2">
    <name type="scientific">Spizellomyces punctatus (strain DAOM BR117)</name>
    <dbReference type="NCBI Taxonomy" id="645134"/>
    <lineage>
        <taxon>Eukaryota</taxon>
        <taxon>Fungi</taxon>
        <taxon>Fungi incertae sedis</taxon>
        <taxon>Chytridiomycota</taxon>
        <taxon>Chytridiomycota incertae sedis</taxon>
        <taxon>Chytridiomycetes</taxon>
        <taxon>Spizellomycetales</taxon>
        <taxon>Spizellomycetaceae</taxon>
        <taxon>Spizellomyces</taxon>
    </lineage>
</organism>